<dbReference type="SUPFAM" id="SSF48403">
    <property type="entry name" value="Ankyrin repeat"/>
    <property type="match status" value="1"/>
</dbReference>
<dbReference type="PROSITE" id="PS50297">
    <property type="entry name" value="ANK_REP_REGION"/>
    <property type="match status" value="2"/>
</dbReference>
<dbReference type="SMART" id="SM00248">
    <property type="entry name" value="ANK"/>
    <property type="match status" value="4"/>
</dbReference>
<sequence>MLRVAPRHLRWAAVERVAALVGVGTAGQDWDVENADAGRIEAFCDCYEREPLSVDERVALLRLTIASCDDSLRAGGSPPLARVEAALRRDYAIHFHTVQRWACLEDPLEDAYAVTPMVRAVYVSCTPALVHAALAGDPAGVAAALAEAPDQGELDDALLAAAAHADAATVGLLLTAGADPATREEDRRTLVMAAIGRDAPDTLAALLAAGCAIDAIDDMGWTALHRAVMNDDPAAVAFLLAAGANVTIRDDNGYDPLMTASESGRLATLELLLAHGARVGATSGSGEDALAIARRHVGYPNSDPERLRILARLKKAVANDKSA</sequence>
<dbReference type="InterPro" id="IPR036770">
    <property type="entry name" value="Ankyrin_rpt-contain_sf"/>
</dbReference>
<dbReference type="Gene3D" id="1.25.40.20">
    <property type="entry name" value="Ankyrin repeat-containing domain"/>
    <property type="match status" value="1"/>
</dbReference>
<dbReference type="PROSITE" id="PS50088">
    <property type="entry name" value="ANK_REPEAT"/>
    <property type="match status" value="2"/>
</dbReference>
<dbReference type="Pfam" id="PF12796">
    <property type="entry name" value="Ank_2"/>
    <property type="match status" value="1"/>
</dbReference>
<dbReference type="RefSeq" id="WP_271999852.1">
    <property type="nucleotide sequence ID" value="NZ_JAQNDN010000010.1"/>
</dbReference>
<evidence type="ECO:0000256" key="2">
    <source>
        <dbReference type="ARBA" id="ARBA00023043"/>
    </source>
</evidence>
<organism evidence="4 5">
    <name type="scientific">Nannocystis radixulma</name>
    <dbReference type="NCBI Taxonomy" id="2995305"/>
    <lineage>
        <taxon>Bacteria</taxon>
        <taxon>Pseudomonadati</taxon>
        <taxon>Myxococcota</taxon>
        <taxon>Polyangia</taxon>
        <taxon>Nannocystales</taxon>
        <taxon>Nannocystaceae</taxon>
        <taxon>Nannocystis</taxon>
    </lineage>
</organism>
<dbReference type="PANTHER" id="PTHR24198:SF165">
    <property type="entry name" value="ANKYRIN REPEAT-CONTAINING PROTEIN-RELATED"/>
    <property type="match status" value="1"/>
</dbReference>
<evidence type="ECO:0000313" key="5">
    <source>
        <dbReference type="Proteomes" id="UP001217838"/>
    </source>
</evidence>
<accession>A0ABT5BAM3</accession>
<dbReference type="EMBL" id="JAQNDN010000010">
    <property type="protein sequence ID" value="MDC0670041.1"/>
    <property type="molecule type" value="Genomic_DNA"/>
</dbReference>
<dbReference type="Pfam" id="PF00023">
    <property type="entry name" value="Ank"/>
    <property type="match status" value="1"/>
</dbReference>
<reference evidence="4 5" key="1">
    <citation type="submission" date="2022-11" db="EMBL/GenBank/DDBJ databases">
        <title>Minimal conservation of predation-associated metabolite biosynthetic gene clusters underscores biosynthetic potential of Myxococcota including descriptions for ten novel species: Archangium lansinium sp. nov., Myxococcus landrumus sp. nov., Nannocystis bai.</title>
        <authorList>
            <person name="Ahearne A."/>
            <person name="Stevens C."/>
            <person name="Dowd S."/>
        </authorList>
    </citation>
    <scope>NUCLEOTIDE SEQUENCE [LARGE SCALE GENOMIC DNA]</scope>
    <source>
        <strain evidence="4 5">NCELM</strain>
    </source>
</reference>
<evidence type="ECO:0000256" key="3">
    <source>
        <dbReference type="PROSITE-ProRule" id="PRU00023"/>
    </source>
</evidence>
<feature type="repeat" description="ANK" evidence="3">
    <location>
        <begin position="219"/>
        <end position="251"/>
    </location>
</feature>
<protein>
    <submittedName>
        <fullName evidence="4">Ankyrin repeat domain-containing protein</fullName>
    </submittedName>
</protein>
<dbReference type="Proteomes" id="UP001217838">
    <property type="component" value="Unassembled WGS sequence"/>
</dbReference>
<keyword evidence="1" id="KW-0677">Repeat</keyword>
<keyword evidence="5" id="KW-1185">Reference proteome</keyword>
<comment type="caution">
    <text evidence="4">The sequence shown here is derived from an EMBL/GenBank/DDBJ whole genome shotgun (WGS) entry which is preliminary data.</text>
</comment>
<keyword evidence="2 3" id="KW-0040">ANK repeat</keyword>
<evidence type="ECO:0000313" key="4">
    <source>
        <dbReference type="EMBL" id="MDC0670041.1"/>
    </source>
</evidence>
<dbReference type="InterPro" id="IPR002110">
    <property type="entry name" value="Ankyrin_rpt"/>
</dbReference>
<evidence type="ECO:0000256" key="1">
    <source>
        <dbReference type="ARBA" id="ARBA00022737"/>
    </source>
</evidence>
<dbReference type="PANTHER" id="PTHR24198">
    <property type="entry name" value="ANKYRIN REPEAT AND PROTEIN KINASE DOMAIN-CONTAINING PROTEIN"/>
    <property type="match status" value="1"/>
</dbReference>
<feature type="repeat" description="ANK" evidence="3">
    <location>
        <begin position="252"/>
        <end position="284"/>
    </location>
</feature>
<name>A0ABT5BAM3_9BACT</name>
<gene>
    <name evidence="4" type="ORF">POL58_19975</name>
</gene>
<proteinExistence type="predicted"/>